<dbReference type="NCBIfam" id="TIGR00447">
    <property type="entry name" value="pth"/>
    <property type="match status" value="1"/>
</dbReference>
<keyword evidence="4 7" id="KW-0694">RNA-binding</keyword>
<gene>
    <name evidence="7" type="primary">pth</name>
    <name evidence="10" type="ORF">CHTY_001570</name>
</gene>
<comment type="function">
    <text evidence="7">Catalyzes the release of premature peptidyl moieties from peptidyl-tRNA molecules trapped in stalled 50S ribosomal subunits, and thus maintains levels of free tRNAs and 50S ribosomes.</text>
</comment>
<accession>A0ABS5CY72</accession>
<dbReference type="EC" id="3.1.1.29" evidence="1 7"/>
<comment type="catalytic activity">
    <reaction evidence="7 8">
        <text>an N-acyl-L-alpha-aminoacyl-tRNA + H2O = an N-acyl-L-amino acid + a tRNA + H(+)</text>
        <dbReference type="Rhea" id="RHEA:54448"/>
        <dbReference type="Rhea" id="RHEA-COMP:10123"/>
        <dbReference type="Rhea" id="RHEA-COMP:13883"/>
        <dbReference type="ChEBI" id="CHEBI:15377"/>
        <dbReference type="ChEBI" id="CHEBI:15378"/>
        <dbReference type="ChEBI" id="CHEBI:59874"/>
        <dbReference type="ChEBI" id="CHEBI:78442"/>
        <dbReference type="ChEBI" id="CHEBI:138191"/>
        <dbReference type="EC" id="3.1.1.29"/>
    </reaction>
</comment>
<comment type="caution">
    <text evidence="10">The sequence shown here is derived from an EMBL/GenBank/DDBJ whole genome shotgun (WGS) entry which is preliminary data.</text>
</comment>
<evidence type="ECO:0000256" key="7">
    <source>
        <dbReference type="HAMAP-Rule" id="MF_00083"/>
    </source>
</evidence>
<evidence type="ECO:0000256" key="2">
    <source>
        <dbReference type="ARBA" id="ARBA00022555"/>
    </source>
</evidence>
<dbReference type="InterPro" id="IPR018171">
    <property type="entry name" value="Pept_tRNA_hydro_CS"/>
</dbReference>
<comment type="function">
    <text evidence="7">Hydrolyzes ribosome-free peptidyl-tRNAs (with 1 or more amino acids incorporated), which drop off the ribosome during protein synthesis, or as a result of ribosome stalling.</text>
</comment>
<name>A0ABS5CY72_9MOLU</name>
<dbReference type="Gene3D" id="3.40.50.1470">
    <property type="entry name" value="Peptidyl-tRNA hydrolase"/>
    <property type="match status" value="1"/>
</dbReference>
<dbReference type="Pfam" id="PF01195">
    <property type="entry name" value="Pept_tRNA_hydro"/>
    <property type="match status" value="1"/>
</dbReference>
<protein>
    <recommendedName>
        <fullName evidence="6 7">Peptidyl-tRNA hydrolase</fullName>
        <shortName evidence="7">Pth</shortName>
        <ecNumber evidence="1 7">3.1.1.29</ecNumber>
    </recommendedName>
</protein>
<dbReference type="EMBL" id="JACAOD020000006">
    <property type="protein sequence ID" value="MBP5835912.1"/>
    <property type="molecule type" value="Genomic_DNA"/>
</dbReference>
<evidence type="ECO:0000256" key="8">
    <source>
        <dbReference type="RuleBase" id="RU000673"/>
    </source>
</evidence>
<evidence type="ECO:0000256" key="6">
    <source>
        <dbReference type="ARBA" id="ARBA00050038"/>
    </source>
</evidence>
<dbReference type="Proteomes" id="UP001195571">
    <property type="component" value="Unassembled WGS sequence"/>
</dbReference>
<keyword evidence="3 7" id="KW-0378">Hydrolase</keyword>
<evidence type="ECO:0000256" key="4">
    <source>
        <dbReference type="ARBA" id="ARBA00022884"/>
    </source>
</evidence>
<feature type="binding site" evidence="7">
    <location>
        <position position="112"/>
    </location>
    <ligand>
        <name>tRNA</name>
        <dbReference type="ChEBI" id="CHEBI:17843"/>
    </ligand>
</feature>
<evidence type="ECO:0000256" key="5">
    <source>
        <dbReference type="ARBA" id="ARBA00038063"/>
    </source>
</evidence>
<evidence type="ECO:0000313" key="10">
    <source>
        <dbReference type="EMBL" id="MBP5835912.1"/>
    </source>
</evidence>
<keyword evidence="11" id="KW-1185">Reference proteome</keyword>
<evidence type="ECO:0000256" key="1">
    <source>
        <dbReference type="ARBA" id="ARBA00013260"/>
    </source>
</evidence>
<dbReference type="PROSITE" id="PS01195">
    <property type="entry name" value="PEPT_TRNA_HYDROL_1"/>
    <property type="match status" value="1"/>
</dbReference>
<comment type="subunit">
    <text evidence="7">Monomer.</text>
</comment>
<dbReference type="InterPro" id="IPR001328">
    <property type="entry name" value="Pept_tRNA_hydro"/>
</dbReference>
<evidence type="ECO:0000256" key="3">
    <source>
        <dbReference type="ARBA" id="ARBA00022801"/>
    </source>
</evidence>
<keyword evidence="2 7" id="KW-0820">tRNA-binding</keyword>
<dbReference type="CDD" id="cd00462">
    <property type="entry name" value="PTH"/>
    <property type="match status" value="1"/>
</dbReference>
<comment type="subcellular location">
    <subcellularLocation>
        <location evidence="7">Cytoplasm</location>
    </subcellularLocation>
</comment>
<evidence type="ECO:0000256" key="9">
    <source>
        <dbReference type="RuleBase" id="RU004320"/>
    </source>
</evidence>
<dbReference type="PROSITE" id="PS01196">
    <property type="entry name" value="PEPT_TRNA_HYDROL_2"/>
    <property type="match status" value="1"/>
</dbReference>
<dbReference type="InterPro" id="IPR036416">
    <property type="entry name" value="Pept_tRNA_hydro_sf"/>
</dbReference>
<dbReference type="RefSeq" id="WP_203552176.1">
    <property type="nucleotide sequence ID" value="NZ_JACAOD020000006.1"/>
</dbReference>
<dbReference type="PANTHER" id="PTHR17224">
    <property type="entry name" value="PEPTIDYL-TRNA HYDROLASE"/>
    <property type="match status" value="1"/>
</dbReference>
<sequence>MKIIIGLGNPGEKFKNTRHNVGFDILDFFLQRNEYSVIQKNNESHIFQTIIGTQKSLLIKPQMYMNLSGIVVRTILKKYSIKIEDILVIVDDIYLSEGEIKLKPQGGHGGHNGLRNIINYCNTKQFKRLKIGVDYDQSIALDKYLLTPLKFSSQNHIYKKIDRILDIIKQFIKGVDFNILMNCYNSKN</sequence>
<feature type="binding site" evidence="7">
    <location>
        <position position="64"/>
    </location>
    <ligand>
        <name>tRNA</name>
        <dbReference type="ChEBI" id="CHEBI:17843"/>
    </ligand>
</feature>
<keyword evidence="7" id="KW-0963">Cytoplasm</keyword>
<feature type="site" description="Stabilizes the basic form of H active site to accept a proton" evidence="7">
    <location>
        <position position="91"/>
    </location>
</feature>
<dbReference type="PANTHER" id="PTHR17224:SF1">
    <property type="entry name" value="PEPTIDYL-TRNA HYDROLASE"/>
    <property type="match status" value="1"/>
</dbReference>
<feature type="binding site" evidence="7">
    <location>
        <position position="14"/>
    </location>
    <ligand>
        <name>tRNA</name>
        <dbReference type="ChEBI" id="CHEBI:17843"/>
    </ligand>
</feature>
<feature type="binding site" evidence="7">
    <location>
        <position position="66"/>
    </location>
    <ligand>
        <name>tRNA</name>
        <dbReference type="ChEBI" id="CHEBI:17843"/>
    </ligand>
</feature>
<feature type="site" description="Discriminates between blocked and unblocked aminoacyl-tRNA" evidence="7">
    <location>
        <position position="9"/>
    </location>
</feature>
<organism evidence="10 11">
    <name type="scientific">Candidatus Phytoplasma meliae</name>
    <dbReference type="NCBI Taxonomy" id="1848402"/>
    <lineage>
        <taxon>Bacteria</taxon>
        <taxon>Bacillati</taxon>
        <taxon>Mycoplasmatota</taxon>
        <taxon>Mollicutes</taxon>
        <taxon>Acholeplasmatales</taxon>
        <taxon>Acholeplasmataceae</taxon>
        <taxon>Candidatus Phytoplasma</taxon>
        <taxon>16SrXIII (Mexican periwinkle virescence group)</taxon>
    </lineage>
</organism>
<dbReference type="GO" id="GO:0004045">
    <property type="term" value="F:peptidyl-tRNA hydrolase activity"/>
    <property type="evidence" value="ECO:0007669"/>
    <property type="project" value="UniProtKB-EC"/>
</dbReference>
<evidence type="ECO:0000313" key="11">
    <source>
        <dbReference type="Proteomes" id="UP001195571"/>
    </source>
</evidence>
<reference evidence="10" key="1">
    <citation type="submission" date="2021-04" db="EMBL/GenBank/DDBJ databases">
        <title>Genomic features of Candidatus Phytoplasma meliae isolate ChTYXIII (1SrXIII-G).</title>
        <authorList>
            <person name="Fernandez F.D."/>
            <person name="Conci L.R."/>
        </authorList>
    </citation>
    <scope>NUCLEOTIDE SEQUENCE [LARGE SCALE GENOMIC DNA]</scope>
    <source>
        <strain evidence="10">ChTYXIII-Mo</strain>
    </source>
</reference>
<proteinExistence type="inferred from homology"/>
<dbReference type="HAMAP" id="MF_00083">
    <property type="entry name" value="Pept_tRNA_hydro_bact"/>
    <property type="match status" value="1"/>
</dbReference>
<dbReference type="SUPFAM" id="SSF53178">
    <property type="entry name" value="Peptidyl-tRNA hydrolase-like"/>
    <property type="match status" value="1"/>
</dbReference>
<feature type="active site" description="Proton acceptor" evidence="7">
    <location>
        <position position="19"/>
    </location>
</feature>
<comment type="similarity">
    <text evidence="5 7 9">Belongs to the PTH family.</text>
</comment>